<dbReference type="AlphaFoldDB" id="A0A8J4T816"/>
<dbReference type="InterPro" id="IPR010304">
    <property type="entry name" value="SMN_Tudor"/>
</dbReference>
<feature type="region of interest" description="Disordered" evidence="6">
    <location>
        <begin position="193"/>
        <end position="213"/>
    </location>
</feature>
<keyword evidence="5" id="KW-0539">Nucleus</keyword>
<gene>
    <name evidence="8" type="ORF">PHET_10580</name>
</gene>
<dbReference type="Gene3D" id="2.30.30.140">
    <property type="match status" value="1"/>
</dbReference>
<dbReference type="GO" id="GO:0006397">
    <property type="term" value="P:mRNA processing"/>
    <property type="evidence" value="ECO:0007669"/>
    <property type="project" value="UniProtKB-KW"/>
</dbReference>
<keyword evidence="3" id="KW-0507">mRNA processing</keyword>
<evidence type="ECO:0000256" key="3">
    <source>
        <dbReference type="ARBA" id="ARBA00022664"/>
    </source>
</evidence>
<dbReference type="SMART" id="SM00333">
    <property type="entry name" value="TUDOR"/>
    <property type="match status" value="1"/>
</dbReference>
<feature type="domain" description="Tudor" evidence="7">
    <location>
        <begin position="119"/>
        <end position="179"/>
    </location>
</feature>
<comment type="similarity">
    <text evidence="2">Belongs to the SMN family.</text>
</comment>
<keyword evidence="4" id="KW-0508">mRNA splicing</keyword>
<reference evidence="8" key="1">
    <citation type="submission" date="2019-05" db="EMBL/GenBank/DDBJ databases">
        <title>Annotation for the trematode Paragonimus heterotremus.</title>
        <authorList>
            <person name="Choi Y.-J."/>
        </authorList>
    </citation>
    <scope>NUCLEOTIDE SEQUENCE</scope>
    <source>
        <strain evidence="8">LC</strain>
    </source>
</reference>
<protein>
    <recommendedName>
        <fullName evidence="7">Tudor domain-containing protein</fullName>
    </recommendedName>
</protein>
<evidence type="ECO:0000256" key="1">
    <source>
        <dbReference type="ARBA" id="ARBA00004408"/>
    </source>
</evidence>
<evidence type="ECO:0000313" key="9">
    <source>
        <dbReference type="Proteomes" id="UP000748531"/>
    </source>
</evidence>
<evidence type="ECO:0000256" key="5">
    <source>
        <dbReference type="ARBA" id="ARBA00023242"/>
    </source>
</evidence>
<dbReference type="InterPro" id="IPR002999">
    <property type="entry name" value="Tudor"/>
</dbReference>
<feature type="compositionally biased region" description="Basic residues" evidence="6">
    <location>
        <begin position="194"/>
        <end position="203"/>
    </location>
</feature>
<comment type="caution">
    <text evidence="8">The sequence shown here is derived from an EMBL/GenBank/DDBJ whole genome shotgun (WGS) entry which is preliminary data.</text>
</comment>
<dbReference type="CDD" id="cd21182">
    <property type="entry name" value="Tudor_SMN_SPF30-like"/>
    <property type="match status" value="1"/>
</dbReference>
<sequence length="213" mass="24103">MYIYNSIWSVGDFCLYKPDPTGEYVLGAIKLIDVDNNLCTITSCMSSVETKLSPEELLSLTADTIKLVSEDDLQAVHKQLNASYFGRKLEKLSCIFSGQPMEKLPKSTPVRPHKSANSSWQPGNMCICTWSEDDSYYFAIVSEADHQKDRFLITFCYYNNTEIKRSTDLHELGSDFELLVEDELNKLAAEKLRKSQTSRKKVGSAKLEDGNET</sequence>
<dbReference type="Pfam" id="PF06003">
    <property type="entry name" value="SMN_Tudor"/>
    <property type="match status" value="1"/>
</dbReference>
<comment type="subcellular location">
    <subcellularLocation>
        <location evidence="1">Nucleus</location>
        <location evidence="1">Cajal body</location>
    </subcellularLocation>
</comment>
<dbReference type="GO" id="GO:0015030">
    <property type="term" value="C:Cajal body"/>
    <property type="evidence" value="ECO:0007669"/>
    <property type="project" value="UniProtKB-SubCell"/>
</dbReference>
<proteinExistence type="inferred from homology"/>
<dbReference type="PROSITE" id="PS50304">
    <property type="entry name" value="TUDOR"/>
    <property type="match status" value="1"/>
</dbReference>
<evidence type="ECO:0000259" key="7">
    <source>
        <dbReference type="PROSITE" id="PS50304"/>
    </source>
</evidence>
<organism evidence="8 9">
    <name type="scientific">Paragonimus heterotremus</name>
    <dbReference type="NCBI Taxonomy" id="100268"/>
    <lineage>
        <taxon>Eukaryota</taxon>
        <taxon>Metazoa</taxon>
        <taxon>Spiralia</taxon>
        <taxon>Lophotrochozoa</taxon>
        <taxon>Platyhelminthes</taxon>
        <taxon>Trematoda</taxon>
        <taxon>Digenea</taxon>
        <taxon>Plagiorchiida</taxon>
        <taxon>Troglotremata</taxon>
        <taxon>Troglotrematidae</taxon>
        <taxon>Paragonimus</taxon>
    </lineage>
</organism>
<dbReference type="EMBL" id="LUCH01007565">
    <property type="protein sequence ID" value="KAF5396689.1"/>
    <property type="molecule type" value="Genomic_DNA"/>
</dbReference>
<accession>A0A8J4T816</accession>
<dbReference type="OrthoDB" id="197400at2759"/>
<evidence type="ECO:0000256" key="4">
    <source>
        <dbReference type="ARBA" id="ARBA00023187"/>
    </source>
</evidence>
<dbReference type="GO" id="GO:0005737">
    <property type="term" value="C:cytoplasm"/>
    <property type="evidence" value="ECO:0007669"/>
    <property type="project" value="InterPro"/>
</dbReference>
<dbReference type="GO" id="GO:0003723">
    <property type="term" value="F:RNA binding"/>
    <property type="evidence" value="ECO:0007669"/>
    <property type="project" value="InterPro"/>
</dbReference>
<evidence type="ECO:0000256" key="6">
    <source>
        <dbReference type="SAM" id="MobiDB-lite"/>
    </source>
</evidence>
<evidence type="ECO:0000256" key="2">
    <source>
        <dbReference type="ARBA" id="ARBA00005371"/>
    </source>
</evidence>
<evidence type="ECO:0000313" key="8">
    <source>
        <dbReference type="EMBL" id="KAF5396689.1"/>
    </source>
</evidence>
<keyword evidence="9" id="KW-1185">Reference proteome</keyword>
<dbReference type="Proteomes" id="UP000748531">
    <property type="component" value="Unassembled WGS sequence"/>
</dbReference>
<dbReference type="GO" id="GO:0008380">
    <property type="term" value="P:RNA splicing"/>
    <property type="evidence" value="ECO:0007669"/>
    <property type="project" value="UniProtKB-KW"/>
</dbReference>
<dbReference type="SUPFAM" id="SSF63748">
    <property type="entry name" value="Tudor/PWWP/MBT"/>
    <property type="match status" value="1"/>
</dbReference>
<name>A0A8J4T816_9TREM</name>